<dbReference type="Pfam" id="PF10543">
    <property type="entry name" value="ORF6N"/>
    <property type="match status" value="1"/>
</dbReference>
<dbReference type="AlphaFoldDB" id="T1C813"/>
<dbReference type="EMBL" id="AUZY01004856">
    <property type="protein sequence ID" value="EQD61504.1"/>
    <property type="molecule type" value="Genomic_DNA"/>
</dbReference>
<reference evidence="2" key="2">
    <citation type="journal article" date="2014" name="ISME J.">
        <title>Microbial stratification in low pH oxic and suboxic macroscopic growths along an acid mine drainage.</title>
        <authorList>
            <person name="Mendez-Garcia C."/>
            <person name="Mesa V."/>
            <person name="Sprenger R.R."/>
            <person name="Richter M."/>
            <person name="Diez M.S."/>
            <person name="Solano J."/>
            <person name="Bargiela R."/>
            <person name="Golyshina O.V."/>
            <person name="Manteca A."/>
            <person name="Ramos J.L."/>
            <person name="Gallego J.R."/>
            <person name="Llorente I."/>
            <person name="Martins Dos Santos V.A."/>
            <person name="Jensen O.N."/>
            <person name="Pelaez A.I."/>
            <person name="Sanchez J."/>
            <person name="Ferrer M."/>
        </authorList>
    </citation>
    <scope>NUCLEOTIDE SEQUENCE</scope>
</reference>
<protein>
    <submittedName>
        <fullName evidence="2">KilA-N, DNA-binding domain protein</fullName>
    </submittedName>
</protein>
<evidence type="ECO:0000259" key="1">
    <source>
        <dbReference type="Pfam" id="PF10543"/>
    </source>
</evidence>
<organism evidence="2">
    <name type="scientific">mine drainage metagenome</name>
    <dbReference type="NCBI Taxonomy" id="410659"/>
    <lineage>
        <taxon>unclassified sequences</taxon>
        <taxon>metagenomes</taxon>
        <taxon>ecological metagenomes</taxon>
    </lineage>
</organism>
<proteinExistence type="predicted"/>
<feature type="domain" description="KilA-N DNA-binding" evidence="1">
    <location>
        <begin position="23"/>
        <end position="105"/>
    </location>
</feature>
<evidence type="ECO:0000313" key="2">
    <source>
        <dbReference type="EMBL" id="EQD61504.1"/>
    </source>
</evidence>
<name>T1C813_9ZZZZ</name>
<dbReference type="InterPro" id="IPR018873">
    <property type="entry name" value="KilA-N_DNA-bd_domain"/>
</dbReference>
<gene>
    <name evidence="2" type="ORF">B1B_07619</name>
</gene>
<sequence length="120" mass="13551">MAIKKPKRSVLIIPEERIAGGVLLIRDHKVLLDADLAELNGVTTKRLNEQVKRNPERFPEDFLFLLTAEEKAQVVANCDHPQRLKFPHALPNAFTEHGAIMAASVLNMPRAVEMNVFVMR</sequence>
<dbReference type="GO" id="GO:0003677">
    <property type="term" value="F:DNA binding"/>
    <property type="evidence" value="ECO:0007669"/>
    <property type="project" value="UniProtKB-KW"/>
</dbReference>
<comment type="caution">
    <text evidence="2">The sequence shown here is derived from an EMBL/GenBank/DDBJ whole genome shotgun (WGS) entry which is preliminary data.</text>
</comment>
<feature type="non-terminal residue" evidence="2">
    <location>
        <position position="120"/>
    </location>
</feature>
<keyword evidence="2" id="KW-0238">DNA-binding</keyword>
<reference evidence="2" key="1">
    <citation type="submission" date="2013-08" db="EMBL/GenBank/DDBJ databases">
        <authorList>
            <person name="Mendez C."/>
            <person name="Richter M."/>
            <person name="Ferrer M."/>
            <person name="Sanchez J."/>
        </authorList>
    </citation>
    <scope>NUCLEOTIDE SEQUENCE</scope>
</reference>
<accession>T1C813</accession>